<dbReference type="SUPFAM" id="SSF52540">
    <property type="entry name" value="P-loop containing nucleoside triphosphate hydrolases"/>
    <property type="match status" value="1"/>
</dbReference>
<sequence>MSGDNNVYIAVMGMTGAGKSTFIKQVTGRDDVYVGHSLESATEEVVPYSFSYGGFNITLIDTPGFDDSRFNDDVIVDKILEWLRTSANQNQRLSGIVYMHRITDNRIQGSARSSMQMFRRLCGPEYFSNVVLATSFWNSVDLSVGARRERELYENDDFCGLLSKQGLRIARTGYGVREDRRLLLKIAQNKTALLEAQKQMQAGVPPCKTAAAEAVADDLNHWAQIFNKDLEDMRARNREVLAERKRQRRQEYNAQKLAMEEEDRRRQEEDLARIEKQQKAWAARQEARKARQKDQLKEDNKQLKELRRRKEEEEARQREAAAQANTGASCRRKPVSELWIAV</sequence>
<feature type="region of interest" description="Disordered" evidence="1">
    <location>
        <begin position="286"/>
        <end position="333"/>
    </location>
</feature>
<dbReference type="EMBL" id="KI635846">
    <property type="protein sequence ID" value="ETN44123.1"/>
    <property type="molecule type" value="Genomic_DNA"/>
</dbReference>
<dbReference type="InParanoid" id="W2S7U7"/>
<dbReference type="HOGENOM" id="CLU_018003_1_0_1"/>
<dbReference type="STRING" id="1220924.W2S7U7"/>
<dbReference type="RefSeq" id="XP_008713565.1">
    <property type="nucleotide sequence ID" value="XM_008715343.1"/>
</dbReference>
<name>W2S7U7_CYPE1</name>
<evidence type="ECO:0000256" key="1">
    <source>
        <dbReference type="SAM" id="MobiDB-lite"/>
    </source>
</evidence>
<dbReference type="Proteomes" id="UP000030752">
    <property type="component" value="Unassembled WGS sequence"/>
</dbReference>
<feature type="compositionally biased region" description="Basic and acidic residues" evidence="1">
    <location>
        <begin position="286"/>
        <end position="319"/>
    </location>
</feature>
<dbReference type="GO" id="GO:0005525">
    <property type="term" value="F:GTP binding"/>
    <property type="evidence" value="ECO:0007669"/>
    <property type="project" value="InterPro"/>
</dbReference>
<dbReference type="InterPro" id="IPR006073">
    <property type="entry name" value="GTP-bd"/>
</dbReference>
<dbReference type="OrthoDB" id="8954335at2759"/>
<protein>
    <recommendedName>
        <fullName evidence="2">G domain-containing protein</fullName>
    </recommendedName>
</protein>
<dbReference type="Gene3D" id="3.40.50.300">
    <property type="entry name" value="P-loop containing nucleotide triphosphate hydrolases"/>
    <property type="match status" value="1"/>
</dbReference>
<dbReference type="VEuPathDB" id="FungiDB:HMPREF1541_10673"/>
<dbReference type="eggNOG" id="ENOG502SMH7">
    <property type="taxonomic scope" value="Eukaryota"/>
</dbReference>
<dbReference type="CDD" id="cd00882">
    <property type="entry name" value="Ras_like_GTPase"/>
    <property type="match status" value="1"/>
</dbReference>
<reference evidence="3 4" key="1">
    <citation type="submission" date="2013-03" db="EMBL/GenBank/DDBJ databases">
        <title>The Genome Sequence of Phialophora europaea CBS 101466.</title>
        <authorList>
            <consortium name="The Broad Institute Genomics Platform"/>
            <person name="Cuomo C."/>
            <person name="de Hoog S."/>
            <person name="Gorbushina A."/>
            <person name="Walker B."/>
            <person name="Young S.K."/>
            <person name="Zeng Q."/>
            <person name="Gargeya S."/>
            <person name="Fitzgerald M."/>
            <person name="Haas B."/>
            <person name="Abouelleil A."/>
            <person name="Allen A.W."/>
            <person name="Alvarado L."/>
            <person name="Arachchi H.M."/>
            <person name="Berlin A.M."/>
            <person name="Chapman S.B."/>
            <person name="Gainer-Dewar J."/>
            <person name="Goldberg J."/>
            <person name="Griggs A."/>
            <person name="Gujja S."/>
            <person name="Hansen M."/>
            <person name="Howarth C."/>
            <person name="Imamovic A."/>
            <person name="Ireland A."/>
            <person name="Larimer J."/>
            <person name="McCowan C."/>
            <person name="Murphy C."/>
            <person name="Pearson M."/>
            <person name="Poon T.W."/>
            <person name="Priest M."/>
            <person name="Roberts A."/>
            <person name="Saif S."/>
            <person name="Shea T."/>
            <person name="Sisk P."/>
            <person name="Sykes S."/>
            <person name="Wortman J."/>
            <person name="Nusbaum C."/>
            <person name="Birren B."/>
        </authorList>
    </citation>
    <scope>NUCLEOTIDE SEQUENCE [LARGE SCALE GENOMIC DNA]</scope>
    <source>
        <strain evidence="3 4">CBS 101466</strain>
    </source>
</reference>
<evidence type="ECO:0000313" key="3">
    <source>
        <dbReference type="EMBL" id="ETN44123.1"/>
    </source>
</evidence>
<proteinExistence type="predicted"/>
<dbReference type="Pfam" id="PF01926">
    <property type="entry name" value="MMR_HSR1"/>
    <property type="match status" value="1"/>
</dbReference>
<dbReference type="AlphaFoldDB" id="W2S7U7"/>
<gene>
    <name evidence="3" type="ORF">HMPREF1541_10673</name>
</gene>
<feature type="domain" description="G" evidence="2">
    <location>
        <begin position="9"/>
        <end position="75"/>
    </location>
</feature>
<keyword evidence="4" id="KW-1185">Reference proteome</keyword>
<organism evidence="3 4">
    <name type="scientific">Cyphellophora europaea (strain CBS 101466)</name>
    <name type="common">Phialophora europaea</name>
    <dbReference type="NCBI Taxonomy" id="1220924"/>
    <lineage>
        <taxon>Eukaryota</taxon>
        <taxon>Fungi</taxon>
        <taxon>Dikarya</taxon>
        <taxon>Ascomycota</taxon>
        <taxon>Pezizomycotina</taxon>
        <taxon>Eurotiomycetes</taxon>
        <taxon>Chaetothyriomycetidae</taxon>
        <taxon>Chaetothyriales</taxon>
        <taxon>Cyphellophoraceae</taxon>
        <taxon>Cyphellophora</taxon>
    </lineage>
</organism>
<evidence type="ECO:0000259" key="2">
    <source>
        <dbReference type="Pfam" id="PF01926"/>
    </source>
</evidence>
<evidence type="ECO:0000313" key="4">
    <source>
        <dbReference type="Proteomes" id="UP000030752"/>
    </source>
</evidence>
<accession>W2S7U7</accession>
<dbReference type="GeneID" id="19978012"/>
<dbReference type="InterPro" id="IPR027417">
    <property type="entry name" value="P-loop_NTPase"/>
</dbReference>